<dbReference type="PANTHER" id="PTHR13803:SF39">
    <property type="entry name" value="SECRETORY 24AB, ISOFORM A"/>
    <property type="match status" value="1"/>
</dbReference>
<feature type="domain" description="WW" evidence="13">
    <location>
        <begin position="6"/>
        <end position="40"/>
    </location>
</feature>
<feature type="region of interest" description="Disordered" evidence="12">
    <location>
        <begin position="901"/>
        <end position="956"/>
    </location>
</feature>
<dbReference type="InterPro" id="IPR012990">
    <property type="entry name" value="Beta-sandwich_Sec23_24"/>
</dbReference>
<proteinExistence type="inferred from homology"/>
<evidence type="ECO:0000313" key="14">
    <source>
        <dbReference type="EMBL" id="KAE8252171.1"/>
    </source>
</evidence>
<dbReference type="InterPro" id="IPR036174">
    <property type="entry name" value="Znf_Sec23_Sec24_sf"/>
</dbReference>
<feature type="compositionally biased region" description="Gly residues" evidence="12">
    <location>
        <begin position="901"/>
        <end position="911"/>
    </location>
</feature>
<evidence type="ECO:0000256" key="5">
    <source>
        <dbReference type="ARBA" id="ARBA00022448"/>
    </source>
</evidence>
<dbReference type="EMBL" id="LWDE02000182">
    <property type="protein sequence ID" value="KAE8252171.1"/>
    <property type="molecule type" value="Genomic_DNA"/>
</dbReference>
<dbReference type="SUPFAM" id="SSF82754">
    <property type="entry name" value="C-terminal, gelsolin-like domain of Sec23/24"/>
    <property type="match status" value="1"/>
</dbReference>
<keyword evidence="9" id="KW-0653">Protein transport</keyword>
<dbReference type="GO" id="GO:0090110">
    <property type="term" value="P:COPII-coated vesicle cargo loading"/>
    <property type="evidence" value="ECO:0007669"/>
    <property type="project" value="TreeGrafter"/>
</dbReference>
<keyword evidence="8" id="KW-0931">ER-Golgi transport</keyword>
<dbReference type="InterPro" id="IPR029006">
    <property type="entry name" value="ADF-H/Gelsolin-like_dom_sf"/>
</dbReference>
<accession>A0A8X7MWM8</accession>
<dbReference type="Pfam" id="PF04815">
    <property type="entry name" value="Sec23_helical"/>
    <property type="match status" value="1"/>
</dbReference>
<dbReference type="Gene3D" id="3.40.20.10">
    <property type="entry name" value="Severin"/>
    <property type="match status" value="2"/>
</dbReference>
<dbReference type="SUPFAM" id="SSF82919">
    <property type="entry name" value="Zn-finger domain of Sec23/24"/>
    <property type="match status" value="1"/>
</dbReference>
<dbReference type="Proteomes" id="UP000077684">
    <property type="component" value="Unassembled WGS sequence"/>
</dbReference>
<dbReference type="CDD" id="cd00201">
    <property type="entry name" value="WW"/>
    <property type="match status" value="1"/>
</dbReference>
<dbReference type="SUPFAM" id="SSF51045">
    <property type="entry name" value="WW domain"/>
    <property type="match status" value="1"/>
</dbReference>
<dbReference type="InterPro" id="IPR006896">
    <property type="entry name" value="Sec23/24_trunk_dom"/>
</dbReference>
<dbReference type="Pfam" id="PF00626">
    <property type="entry name" value="Gelsolin"/>
    <property type="match status" value="1"/>
</dbReference>
<dbReference type="GO" id="GO:0005789">
    <property type="term" value="C:endoplasmic reticulum membrane"/>
    <property type="evidence" value="ECO:0007669"/>
    <property type="project" value="UniProtKB-SubCell"/>
</dbReference>
<keyword evidence="10" id="KW-0333">Golgi apparatus</keyword>
<reference evidence="14" key="2">
    <citation type="journal article" date="2019" name="IMA Fungus">
        <title>Genome sequencing and comparison of five Tilletia species to identify candidate genes for the detection of regulated species infecting wheat.</title>
        <authorList>
            <person name="Nguyen H.D.T."/>
            <person name="Sultana T."/>
            <person name="Kesanakurti P."/>
            <person name="Hambleton S."/>
        </authorList>
    </citation>
    <scope>NUCLEOTIDE SEQUENCE</scope>
    <source>
        <strain evidence="14">DAOMC 236426</strain>
    </source>
</reference>
<keyword evidence="6" id="KW-0963">Cytoplasm</keyword>
<dbReference type="InterPro" id="IPR036180">
    <property type="entry name" value="Gelsolin-like_dom_sf"/>
</dbReference>
<gene>
    <name evidence="14" type="ORF">A4X06_0g2380</name>
</gene>
<evidence type="ECO:0000256" key="3">
    <source>
        <dbReference type="ARBA" id="ARBA00004586"/>
    </source>
</evidence>
<feature type="compositionally biased region" description="Polar residues" evidence="12">
    <location>
        <begin position="262"/>
        <end position="273"/>
    </location>
</feature>
<dbReference type="InterPro" id="IPR036465">
    <property type="entry name" value="vWFA_dom_sf"/>
</dbReference>
<evidence type="ECO:0000256" key="6">
    <source>
        <dbReference type="ARBA" id="ARBA00022490"/>
    </source>
</evidence>
<dbReference type="SUPFAM" id="SSF53300">
    <property type="entry name" value="vWA-like"/>
    <property type="match status" value="1"/>
</dbReference>
<organism evidence="14 15">
    <name type="scientific">Tilletia controversa</name>
    <name type="common">dwarf bunt fungus</name>
    <dbReference type="NCBI Taxonomy" id="13291"/>
    <lineage>
        <taxon>Eukaryota</taxon>
        <taxon>Fungi</taxon>
        <taxon>Dikarya</taxon>
        <taxon>Basidiomycota</taxon>
        <taxon>Ustilaginomycotina</taxon>
        <taxon>Exobasidiomycetes</taxon>
        <taxon>Tilletiales</taxon>
        <taxon>Tilletiaceae</taxon>
        <taxon>Tilletia</taxon>
    </lineage>
</organism>
<feature type="region of interest" description="Disordered" evidence="12">
    <location>
        <begin position="28"/>
        <end position="131"/>
    </location>
</feature>
<dbReference type="InterPro" id="IPR050550">
    <property type="entry name" value="SEC23_SEC24_subfamily"/>
</dbReference>
<evidence type="ECO:0000256" key="4">
    <source>
        <dbReference type="ARBA" id="ARBA00008334"/>
    </source>
</evidence>
<dbReference type="GO" id="GO:0070971">
    <property type="term" value="C:endoplasmic reticulum exit site"/>
    <property type="evidence" value="ECO:0007669"/>
    <property type="project" value="TreeGrafter"/>
</dbReference>
<dbReference type="Gene3D" id="1.20.120.730">
    <property type="entry name" value="Sec23/Sec24 helical domain"/>
    <property type="match status" value="1"/>
</dbReference>
<feature type="compositionally biased region" description="Low complexity" evidence="12">
    <location>
        <begin position="86"/>
        <end position="98"/>
    </location>
</feature>
<dbReference type="InterPro" id="IPR007123">
    <property type="entry name" value="Gelsolin-like_dom"/>
</dbReference>
<sequence length="1098" mass="118146">MSQPPPFLPPGWVTQWDQNAGRNIYLESATGRTSWVPPAAHPGRPTHQQGQARMSMPPIQAQAQGPPSAIRNLPGSAMPPPPPLPQHHIPSPSQHSIIGPGGTPTGATTPANLAGPPPPPPAQGPGSRRRAYPTAHLAANSVSYSGGFDPGAGAGANYPGQIAPAEIQNQFFTPGIPENNVIPPQGAPQGPPTGPYGAVGPYGGSTSAAAPPTPYQQGQGQGQGQGGAPGRPGFDPTASLGAQFNSMSLAAGIPGQRGNPLYTVNLSGAQPNPNDFERPPPEIHLPPNASVTAHPKSNADPSYQRCTLNAIPTTAALLNKSKLPLGLVLTPYRSVRQDDGDEPVPVVTDTVIARCRRCRTYINPYVQFIEGGNRWKCCMCNISNEVPQMFDWDQDNNRPADRWKRPELNHAVVEFVAPREYMVRPPQPPVYVFLIDVSYHGTNSGMVATAARTLLESFDRLPNEDSRTKIAIIGVDTSLHFFCLPPGNTDAEMLVVSDLDDVFLPKPNDLLVNLAEARAGLESLLTRFADMFKESAVLGSAMGSALQAAFKMISPIGGKIICLTASLPSLGSGALKNREDPKLLGTPKESSLLTSASQFYKTFPIDCSRSQVSVDMFLFSASYTDVATLSCLPRYTGGQTYFYPAFHASRSEDATKFSHEFAEVLASPVSYEAVLRLRATKGLRATAFHGNFFVRSTDLLALPAVPLDQSYAIECEIEETISAPFVVFQAVVLHSTSYGERRIRVVNLAVPTTSSMSEVYSSADQVAIATLLANKAVERSIHHRLEDARDALMNKLVDVFTTYKNTMTSAGSGASAQLSIASNLSLLPLLVLALLKHVGIRASSQIPSDLRAYAQALLTTLPTQQLIPYLHPNFYSLHNMPSNAGTTVSRTKRVPVVEQVGAGGADGVGAEGGEEGGEKKNGEANVEKQQQQQQVLATDSIPEEGEGEGGEEKTREIELRPNVIFPPKLNLSSERLERHGLYLLEDGQNIFLWVGRDAVPQLCLDVFDAPNYAAVRGGKTTLPVLENGMNVRVREIVKAVREGRRGVYYPNLYVVKEDGEPSLRLWALSMLLEDRFEASPSYMQFMGQVRDKVNGGSS</sequence>
<feature type="compositionally biased region" description="Low complexity" evidence="12">
    <location>
        <begin position="105"/>
        <end position="114"/>
    </location>
</feature>
<dbReference type="InterPro" id="IPR036175">
    <property type="entry name" value="Sec23/24_helical_dom_sf"/>
</dbReference>
<protein>
    <recommendedName>
        <fullName evidence="13">WW domain-containing protein</fullName>
    </recommendedName>
</protein>
<dbReference type="Pfam" id="PF04810">
    <property type="entry name" value="zf-Sec23_Sec24"/>
    <property type="match status" value="1"/>
</dbReference>
<comment type="caution">
    <text evidence="14">The sequence shown here is derived from an EMBL/GenBank/DDBJ whole genome shotgun (WGS) entry which is preliminary data.</text>
</comment>
<dbReference type="PANTHER" id="PTHR13803">
    <property type="entry name" value="SEC24-RELATED PROTEIN"/>
    <property type="match status" value="1"/>
</dbReference>
<evidence type="ECO:0000256" key="11">
    <source>
        <dbReference type="ARBA" id="ARBA00023136"/>
    </source>
</evidence>
<dbReference type="Pfam" id="PF08033">
    <property type="entry name" value="Sec23_BS"/>
    <property type="match status" value="1"/>
</dbReference>
<evidence type="ECO:0000256" key="8">
    <source>
        <dbReference type="ARBA" id="ARBA00022892"/>
    </source>
</evidence>
<evidence type="ECO:0000313" key="15">
    <source>
        <dbReference type="Proteomes" id="UP000077684"/>
    </source>
</evidence>
<evidence type="ECO:0000256" key="1">
    <source>
        <dbReference type="ARBA" id="ARBA00004394"/>
    </source>
</evidence>
<dbReference type="GO" id="GO:0000149">
    <property type="term" value="F:SNARE binding"/>
    <property type="evidence" value="ECO:0007669"/>
    <property type="project" value="TreeGrafter"/>
</dbReference>
<keyword evidence="5" id="KW-0813">Transport</keyword>
<evidence type="ECO:0000256" key="12">
    <source>
        <dbReference type="SAM" id="MobiDB-lite"/>
    </source>
</evidence>
<dbReference type="InterPro" id="IPR006895">
    <property type="entry name" value="Znf_Sec23_Sec24"/>
</dbReference>
<evidence type="ECO:0000259" key="13">
    <source>
        <dbReference type="PROSITE" id="PS50020"/>
    </source>
</evidence>
<dbReference type="AlphaFoldDB" id="A0A8X7MWM8"/>
<reference evidence="14" key="1">
    <citation type="submission" date="2016-04" db="EMBL/GenBank/DDBJ databases">
        <authorList>
            <person name="Nguyen H.D."/>
            <person name="Samba Siva P."/>
            <person name="Cullis J."/>
            <person name="Levesque C.A."/>
            <person name="Hambleton S."/>
        </authorList>
    </citation>
    <scope>NUCLEOTIDE SEQUENCE</scope>
    <source>
        <strain evidence="14">DAOMC 236426</strain>
    </source>
</reference>
<dbReference type="InterPro" id="IPR006900">
    <property type="entry name" value="Sec23/24_helical_dom"/>
</dbReference>
<dbReference type="PROSITE" id="PS50020">
    <property type="entry name" value="WW_DOMAIN_2"/>
    <property type="match status" value="1"/>
</dbReference>
<dbReference type="GO" id="GO:0030127">
    <property type="term" value="C:COPII vesicle coat"/>
    <property type="evidence" value="ECO:0007669"/>
    <property type="project" value="InterPro"/>
</dbReference>
<dbReference type="Gene3D" id="2.20.70.10">
    <property type="match status" value="1"/>
</dbReference>
<dbReference type="Gene3D" id="2.60.40.1670">
    <property type="entry name" value="beta-sandwich domain of Sec23/24"/>
    <property type="match status" value="1"/>
</dbReference>
<dbReference type="Gene3D" id="3.40.50.410">
    <property type="entry name" value="von Willebrand factor, type A domain"/>
    <property type="match status" value="1"/>
</dbReference>
<feature type="region of interest" description="Disordered" evidence="12">
    <location>
        <begin position="261"/>
        <end position="300"/>
    </location>
</feature>
<keyword evidence="15" id="KW-1185">Reference proteome</keyword>
<dbReference type="SUPFAM" id="SSF81995">
    <property type="entry name" value="beta-sandwich domain of Sec23/24"/>
    <property type="match status" value="1"/>
</dbReference>
<comment type="subcellular location">
    <subcellularLocation>
        <location evidence="2">Cytoplasm</location>
    </subcellularLocation>
    <subcellularLocation>
        <location evidence="3">Endoplasmic reticulum membrane</location>
    </subcellularLocation>
    <subcellularLocation>
        <location evidence="1">Golgi apparatus membrane</location>
    </subcellularLocation>
</comment>
<dbReference type="InterPro" id="IPR036020">
    <property type="entry name" value="WW_dom_sf"/>
</dbReference>
<evidence type="ECO:0000256" key="9">
    <source>
        <dbReference type="ARBA" id="ARBA00022927"/>
    </source>
</evidence>
<evidence type="ECO:0000256" key="2">
    <source>
        <dbReference type="ARBA" id="ARBA00004496"/>
    </source>
</evidence>
<comment type="similarity">
    <text evidence="4">Belongs to the SEC23/SEC24 family. SEC24 subfamily.</text>
</comment>
<dbReference type="InterPro" id="IPR001202">
    <property type="entry name" value="WW_dom"/>
</dbReference>
<feature type="compositionally biased region" description="Basic and acidic residues" evidence="12">
    <location>
        <begin position="916"/>
        <end position="926"/>
    </location>
</feature>
<dbReference type="CDD" id="cd01479">
    <property type="entry name" value="Sec24-like"/>
    <property type="match status" value="1"/>
</dbReference>
<feature type="compositionally biased region" description="Pro residues" evidence="12">
    <location>
        <begin position="185"/>
        <end position="194"/>
    </location>
</feature>
<dbReference type="Gene3D" id="2.30.30.380">
    <property type="entry name" value="Zn-finger domain of Sec23/24"/>
    <property type="match status" value="1"/>
</dbReference>
<dbReference type="InterPro" id="IPR041742">
    <property type="entry name" value="Sec24-like_trunk_dom"/>
</dbReference>
<dbReference type="GO" id="GO:0008270">
    <property type="term" value="F:zinc ion binding"/>
    <property type="evidence" value="ECO:0007669"/>
    <property type="project" value="InterPro"/>
</dbReference>
<dbReference type="GO" id="GO:0006886">
    <property type="term" value="P:intracellular protein transport"/>
    <property type="evidence" value="ECO:0007669"/>
    <property type="project" value="InterPro"/>
</dbReference>
<evidence type="ECO:0000256" key="7">
    <source>
        <dbReference type="ARBA" id="ARBA00022824"/>
    </source>
</evidence>
<feature type="compositionally biased region" description="Gly residues" evidence="12">
    <location>
        <begin position="219"/>
        <end position="230"/>
    </location>
</feature>
<name>A0A8X7MWM8_9BASI</name>
<dbReference type="SMART" id="SM00456">
    <property type="entry name" value="WW"/>
    <property type="match status" value="1"/>
</dbReference>
<feature type="region of interest" description="Disordered" evidence="12">
    <location>
        <begin position="179"/>
        <end position="240"/>
    </location>
</feature>
<evidence type="ECO:0000256" key="10">
    <source>
        <dbReference type="ARBA" id="ARBA00023034"/>
    </source>
</evidence>
<keyword evidence="11" id="KW-0472">Membrane</keyword>
<keyword evidence="7" id="KW-0256">Endoplasmic reticulum</keyword>
<dbReference type="GO" id="GO:0000139">
    <property type="term" value="C:Golgi membrane"/>
    <property type="evidence" value="ECO:0007669"/>
    <property type="project" value="UniProtKB-SubCell"/>
</dbReference>
<dbReference type="SUPFAM" id="SSF81811">
    <property type="entry name" value="Helical domain of Sec23/24"/>
    <property type="match status" value="1"/>
</dbReference>
<dbReference type="Pfam" id="PF04811">
    <property type="entry name" value="Sec23_trunk"/>
    <property type="match status" value="1"/>
</dbReference>